<evidence type="ECO:0000256" key="9">
    <source>
        <dbReference type="SAM" id="Phobius"/>
    </source>
</evidence>
<dbReference type="InterPro" id="IPR051299">
    <property type="entry name" value="AB_hydrolase_lip/est"/>
</dbReference>
<evidence type="ECO:0000259" key="10">
    <source>
        <dbReference type="Pfam" id="PF01699"/>
    </source>
</evidence>
<keyword evidence="3 9" id="KW-0812">Transmembrane</keyword>
<feature type="transmembrane region" description="Helical" evidence="9">
    <location>
        <begin position="447"/>
        <end position="466"/>
    </location>
</feature>
<comment type="similarity">
    <text evidence="2">Belongs to the Ca(2+):cation antiporter (CaCA) (TC 2.A.19) family.</text>
</comment>
<dbReference type="Gene3D" id="1.20.1420.30">
    <property type="entry name" value="NCX, central ion-binding region"/>
    <property type="match status" value="1"/>
</dbReference>
<feature type="transmembrane region" description="Helical" evidence="9">
    <location>
        <begin position="623"/>
        <end position="651"/>
    </location>
</feature>
<dbReference type="Pfam" id="PF01764">
    <property type="entry name" value="Lipase_3"/>
    <property type="match status" value="1"/>
</dbReference>
<dbReference type="PANTHER" id="PTHR46640:SF1">
    <property type="entry name" value="FUNGAL LIPASE-LIKE DOMAIN-CONTAINING PROTEIN-RELATED"/>
    <property type="match status" value="1"/>
</dbReference>
<reference evidence="12" key="1">
    <citation type="submission" date="2021-03" db="EMBL/GenBank/DDBJ databases">
        <title>Comparative genomics and phylogenomic investigation of the class Geoglossomycetes provide insights into ecological specialization and systematics.</title>
        <authorList>
            <person name="Melie T."/>
            <person name="Pirro S."/>
            <person name="Miller A.N."/>
            <person name="Quandt A."/>
        </authorList>
    </citation>
    <scope>NUCLEOTIDE SEQUENCE</scope>
    <source>
        <strain evidence="12">GBOQ0MN5Z8</strain>
    </source>
</reference>
<feature type="domain" description="Fungal lipase-type" evidence="11">
    <location>
        <begin position="746"/>
        <end position="903"/>
    </location>
</feature>
<evidence type="ECO:0000256" key="7">
    <source>
        <dbReference type="ARBA" id="ARBA00023136"/>
    </source>
</evidence>
<feature type="compositionally biased region" description="Low complexity" evidence="8">
    <location>
        <begin position="178"/>
        <end position="191"/>
    </location>
</feature>
<dbReference type="EMBL" id="JAGHQL010000219">
    <property type="protein sequence ID" value="KAH0536262.1"/>
    <property type="molecule type" value="Genomic_DNA"/>
</dbReference>
<dbReference type="PANTHER" id="PTHR46640">
    <property type="entry name" value="TRIACYLGLYCEROL LIPASE, PUTATIVE (AFU_ORTHOLOGUE AFUA_6G06510)-RELATED"/>
    <property type="match status" value="1"/>
</dbReference>
<protein>
    <recommendedName>
        <fullName evidence="14">Fungal lipase-like domain-containing protein</fullName>
    </recommendedName>
</protein>
<dbReference type="CDD" id="cd00519">
    <property type="entry name" value="Lipase_3"/>
    <property type="match status" value="1"/>
</dbReference>
<feature type="transmembrane region" description="Helical" evidence="9">
    <location>
        <begin position="537"/>
        <end position="556"/>
    </location>
</feature>
<dbReference type="GO" id="GO:0055085">
    <property type="term" value="P:transmembrane transport"/>
    <property type="evidence" value="ECO:0007669"/>
    <property type="project" value="InterPro"/>
</dbReference>
<keyword evidence="7 9" id="KW-0472">Membrane</keyword>
<feature type="transmembrane region" description="Helical" evidence="9">
    <location>
        <begin position="508"/>
        <end position="525"/>
    </location>
</feature>
<feature type="transmembrane region" description="Helical" evidence="9">
    <location>
        <begin position="478"/>
        <end position="502"/>
    </location>
</feature>
<feature type="region of interest" description="Disordered" evidence="8">
    <location>
        <begin position="40"/>
        <end position="105"/>
    </location>
</feature>
<organism evidence="12 13">
    <name type="scientific">Glutinoglossum americanum</name>
    <dbReference type="NCBI Taxonomy" id="1670608"/>
    <lineage>
        <taxon>Eukaryota</taxon>
        <taxon>Fungi</taxon>
        <taxon>Dikarya</taxon>
        <taxon>Ascomycota</taxon>
        <taxon>Pezizomycotina</taxon>
        <taxon>Geoglossomycetes</taxon>
        <taxon>Geoglossales</taxon>
        <taxon>Geoglossaceae</taxon>
        <taxon>Glutinoglossum</taxon>
    </lineage>
</organism>
<evidence type="ECO:0000313" key="12">
    <source>
        <dbReference type="EMBL" id="KAH0536262.1"/>
    </source>
</evidence>
<dbReference type="Proteomes" id="UP000698800">
    <property type="component" value="Unassembled WGS sequence"/>
</dbReference>
<dbReference type="InterPro" id="IPR044880">
    <property type="entry name" value="NCX_ion-bd_dom_sf"/>
</dbReference>
<dbReference type="InterPro" id="IPR029058">
    <property type="entry name" value="AB_hydrolase_fold"/>
</dbReference>
<evidence type="ECO:0000256" key="1">
    <source>
        <dbReference type="ARBA" id="ARBA00004141"/>
    </source>
</evidence>
<feature type="region of interest" description="Disordered" evidence="8">
    <location>
        <begin position="239"/>
        <end position="259"/>
    </location>
</feature>
<keyword evidence="5" id="KW-0378">Hydrolase</keyword>
<evidence type="ECO:0000256" key="3">
    <source>
        <dbReference type="ARBA" id="ARBA00022692"/>
    </source>
</evidence>
<feature type="region of interest" description="Disordered" evidence="8">
    <location>
        <begin position="159"/>
        <end position="211"/>
    </location>
</feature>
<dbReference type="Gene3D" id="3.40.50.1820">
    <property type="entry name" value="alpha/beta hydrolase"/>
    <property type="match status" value="1"/>
</dbReference>
<evidence type="ECO:0000313" key="13">
    <source>
        <dbReference type="Proteomes" id="UP000698800"/>
    </source>
</evidence>
<dbReference type="GO" id="GO:0006629">
    <property type="term" value="P:lipid metabolic process"/>
    <property type="evidence" value="ECO:0007669"/>
    <property type="project" value="InterPro"/>
</dbReference>
<keyword evidence="6 9" id="KW-1133">Transmembrane helix</keyword>
<feature type="region of interest" description="Disordered" evidence="8">
    <location>
        <begin position="273"/>
        <end position="306"/>
    </location>
</feature>
<dbReference type="InterPro" id="IPR002921">
    <property type="entry name" value="Fungal_lipase-type"/>
</dbReference>
<gene>
    <name evidence="12" type="ORF">FGG08_006841</name>
</gene>
<dbReference type="GO" id="GO:0016787">
    <property type="term" value="F:hydrolase activity"/>
    <property type="evidence" value="ECO:0007669"/>
    <property type="project" value="UniProtKB-KW"/>
</dbReference>
<evidence type="ECO:0000256" key="5">
    <source>
        <dbReference type="ARBA" id="ARBA00022801"/>
    </source>
</evidence>
<evidence type="ECO:0000256" key="2">
    <source>
        <dbReference type="ARBA" id="ARBA00008170"/>
    </source>
</evidence>
<accession>A0A9P8I0N6</accession>
<feature type="domain" description="Sodium/calcium exchanger membrane region" evidence="10">
    <location>
        <begin position="514"/>
        <end position="646"/>
    </location>
</feature>
<evidence type="ECO:0000256" key="8">
    <source>
        <dbReference type="SAM" id="MobiDB-lite"/>
    </source>
</evidence>
<evidence type="ECO:0000256" key="4">
    <source>
        <dbReference type="ARBA" id="ARBA00022729"/>
    </source>
</evidence>
<proteinExistence type="inferred from homology"/>
<name>A0A9P8I0N6_9PEZI</name>
<feature type="compositionally biased region" description="Acidic residues" evidence="8">
    <location>
        <begin position="42"/>
        <end position="56"/>
    </location>
</feature>
<dbReference type="OrthoDB" id="438440at2759"/>
<evidence type="ECO:0008006" key="14">
    <source>
        <dbReference type="Google" id="ProtNLM"/>
    </source>
</evidence>
<evidence type="ECO:0000256" key="6">
    <source>
        <dbReference type="ARBA" id="ARBA00022989"/>
    </source>
</evidence>
<dbReference type="SUPFAM" id="SSF53474">
    <property type="entry name" value="alpha/beta-Hydrolases"/>
    <property type="match status" value="1"/>
</dbReference>
<comment type="subcellular location">
    <subcellularLocation>
        <location evidence="1">Membrane</location>
        <topology evidence="1">Multi-pass membrane protein</topology>
    </subcellularLocation>
</comment>
<feature type="transmembrane region" description="Helical" evidence="9">
    <location>
        <begin position="6"/>
        <end position="21"/>
    </location>
</feature>
<evidence type="ECO:0000259" key="11">
    <source>
        <dbReference type="Pfam" id="PF01764"/>
    </source>
</evidence>
<feature type="compositionally biased region" description="Acidic residues" evidence="8">
    <location>
        <begin position="91"/>
        <end position="101"/>
    </location>
</feature>
<comment type="caution">
    <text evidence="12">The sequence shown here is derived from an EMBL/GenBank/DDBJ whole genome shotgun (WGS) entry which is preliminary data.</text>
</comment>
<keyword evidence="13" id="KW-1185">Reference proteome</keyword>
<dbReference type="Pfam" id="PF01699">
    <property type="entry name" value="Na_Ca_ex"/>
    <property type="match status" value="1"/>
</dbReference>
<feature type="transmembrane region" description="Helical" evidence="9">
    <location>
        <begin position="576"/>
        <end position="602"/>
    </location>
</feature>
<dbReference type="InterPro" id="IPR004837">
    <property type="entry name" value="NaCa_Exmemb"/>
</dbReference>
<sequence length="1017" mass="112316">MVGFYGFYVVVVVMWHWWLGRRRRRRDREALSRNHYVTPGNEDLEVDEEDEEDEDAGASAGERRSLLRHGTTEDFGALERGGHASRLAARDEEEEEEDREDAQERWMAGINSSMRVTGRPRHERRNTLNPIRPSLVGALEFRAVLSSLQKSRASQTLPIPLRRYSDDPNNTPVQRLPSVSDMAVESESSSSTPGVGHLGGPRGDSGLSGDDFGALGRRVRAVSTNDAIGLSLGPSGFRRTVPDIDVFSPTPPGTDRLQPSEFQHTAASNANLTVTAGRSPSPSISISPPPSKQGSRRPSQSQKEKSISEKFLGLVVAPSVFLLTVTLPVVENEKEDGNERLVATDGRERPSSRIGTAITMPPDFEYPSRVMGALSRRPSMPGAHRSCGLGSPAVEGFSGQEYTAEVAHSIESSDPYFQPKPSQAPVPDCDTSIPTTPARASNEWNRWLVAVQILTGPLFVVLVVWANTTEDPTNLRTLLSPILYALLAGFIVLALLILVTTADRTPRWHFMLCFVGFAVSIAWISTIANEVVGVLKAFGVILGISDAILGLTVFAVGNSLGDLVADVTVARLGLPVMALSACFGGPMLNILLGIGISGLYIMIRNGKDRHEKHPNKNIRYKPYEIEVSSTLMISAATLLVTLIGLLIVVPWNKHAFPTSTQLPFSGLTSPRNISAELFADLEELARLVDISYCVGTTGIQKPFVCASRCVEFKGFELVKTWNTGPLLSDSCGYIAVSHPPFAPRIVVAFRGTYSIANAIVDLSTIPQEYIPYPPDDSETNYHPDNPPDRRCPNCTVHAGFLASWKNTRPHLEPEIQHLVKQYPNHRLVLVGHSLGGAVASLASLAFYHRGWNPQVTTFGEPRVGNQALMNYFDARFYNSTHREEGSYRRVTHINDPVPLLPLKEWGYRMHAGEIYISKPDLLPSVWDLERCDGDEDPNCIAFGDSTITASAAAQWWGADSAPWPVPRRFRMWELFFAHRDYFWRLGLCLPGGDPKNWFRHYPPQHEDGDGRYQEYIN</sequence>
<dbReference type="AlphaFoldDB" id="A0A9P8I0N6"/>
<dbReference type="GO" id="GO:0016020">
    <property type="term" value="C:membrane"/>
    <property type="evidence" value="ECO:0007669"/>
    <property type="project" value="UniProtKB-SubCell"/>
</dbReference>
<keyword evidence="4" id="KW-0732">Signal</keyword>